<dbReference type="Pfam" id="PF02518">
    <property type="entry name" value="HATPase_c"/>
    <property type="match status" value="1"/>
</dbReference>
<evidence type="ECO:0000259" key="13">
    <source>
        <dbReference type="PROSITE" id="PS50885"/>
    </source>
</evidence>
<keyword evidence="15" id="KW-1185">Reference proteome</keyword>
<dbReference type="InterPro" id="IPR050428">
    <property type="entry name" value="TCS_sensor_his_kinase"/>
</dbReference>
<dbReference type="InterPro" id="IPR003661">
    <property type="entry name" value="HisK_dim/P_dom"/>
</dbReference>
<dbReference type="EMBL" id="JACXYY010000004">
    <property type="protein sequence ID" value="MBD3915290.1"/>
    <property type="molecule type" value="Genomic_DNA"/>
</dbReference>
<feature type="compositionally biased region" description="Basic and acidic residues" evidence="11">
    <location>
        <begin position="32"/>
        <end position="43"/>
    </location>
</feature>
<gene>
    <name evidence="14" type="ORF">IEZ25_11755</name>
</gene>
<dbReference type="SMART" id="SM00304">
    <property type="entry name" value="HAMP"/>
    <property type="match status" value="1"/>
</dbReference>
<evidence type="ECO:0000256" key="1">
    <source>
        <dbReference type="ARBA" id="ARBA00000085"/>
    </source>
</evidence>
<dbReference type="InterPro" id="IPR003660">
    <property type="entry name" value="HAMP_dom"/>
</dbReference>
<dbReference type="InterPro" id="IPR036097">
    <property type="entry name" value="HisK_dim/P_sf"/>
</dbReference>
<accession>A0ABR8MGT7</accession>
<keyword evidence="8" id="KW-1133">Transmembrane helix</keyword>
<comment type="catalytic activity">
    <reaction evidence="1">
        <text>ATP + protein L-histidine = ADP + protein N-phospho-L-histidine.</text>
        <dbReference type="EC" id="2.7.13.3"/>
    </reaction>
</comment>
<keyword evidence="10" id="KW-0472">Membrane</keyword>
<feature type="domain" description="Histidine kinase" evidence="12">
    <location>
        <begin position="241"/>
        <end position="446"/>
    </location>
</feature>
<dbReference type="SMART" id="SM00387">
    <property type="entry name" value="HATPase_c"/>
    <property type="match status" value="1"/>
</dbReference>
<evidence type="ECO:0000256" key="11">
    <source>
        <dbReference type="SAM" id="MobiDB-lite"/>
    </source>
</evidence>
<feature type="domain" description="HAMP" evidence="13">
    <location>
        <begin position="164"/>
        <end position="226"/>
    </location>
</feature>
<dbReference type="CDD" id="cd06225">
    <property type="entry name" value="HAMP"/>
    <property type="match status" value="1"/>
</dbReference>
<dbReference type="PRINTS" id="PR00344">
    <property type="entry name" value="BCTRLSENSOR"/>
</dbReference>
<dbReference type="CDD" id="cd00082">
    <property type="entry name" value="HisKA"/>
    <property type="match status" value="1"/>
</dbReference>
<keyword evidence="5" id="KW-0808">Transferase</keyword>
<evidence type="ECO:0000256" key="9">
    <source>
        <dbReference type="ARBA" id="ARBA00023012"/>
    </source>
</evidence>
<dbReference type="EC" id="2.7.13.3" evidence="3"/>
<dbReference type="Gene3D" id="3.30.565.10">
    <property type="entry name" value="Histidine kinase-like ATPase, C-terminal domain"/>
    <property type="match status" value="1"/>
</dbReference>
<evidence type="ECO:0000313" key="15">
    <source>
        <dbReference type="Proteomes" id="UP000649289"/>
    </source>
</evidence>
<feature type="region of interest" description="Disordered" evidence="11">
    <location>
        <begin position="1"/>
        <end position="43"/>
    </location>
</feature>
<dbReference type="InterPro" id="IPR036890">
    <property type="entry name" value="HATPase_C_sf"/>
</dbReference>
<protein>
    <recommendedName>
        <fullName evidence="3">histidine kinase</fullName>
        <ecNumber evidence="3">2.7.13.3</ecNumber>
    </recommendedName>
</protein>
<evidence type="ECO:0000256" key="5">
    <source>
        <dbReference type="ARBA" id="ARBA00022679"/>
    </source>
</evidence>
<reference evidence="14 15" key="1">
    <citation type="submission" date="2020-09" db="EMBL/GenBank/DDBJ databases">
        <title>novel species in genus Nocardioides.</title>
        <authorList>
            <person name="Zhang G."/>
        </authorList>
    </citation>
    <scope>NUCLEOTIDE SEQUENCE [LARGE SCALE GENOMIC DNA]</scope>
    <source>
        <strain evidence="14 15">19197</strain>
    </source>
</reference>
<keyword evidence="4" id="KW-0597">Phosphoprotein</keyword>
<dbReference type="PROSITE" id="PS50885">
    <property type="entry name" value="HAMP"/>
    <property type="match status" value="1"/>
</dbReference>
<dbReference type="PANTHER" id="PTHR45436">
    <property type="entry name" value="SENSOR HISTIDINE KINASE YKOH"/>
    <property type="match status" value="1"/>
</dbReference>
<dbReference type="Proteomes" id="UP000649289">
    <property type="component" value="Unassembled WGS sequence"/>
</dbReference>
<keyword evidence="7 14" id="KW-0418">Kinase</keyword>
<evidence type="ECO:0000256" key="8">
    <source>
        <dbReference type="ARBA" id="ARBA00022989"/>
    </source>
</evidence>
<dbReference type="SUPFAM" id="SSF55874">
    <property type="entry name" value="ATPase domain of HSP90 chaperone/DNA topoisomerase II/histidine kinase"/>
    <property type="match status" value="1"/>
</dbReference>
<dbReference type="Pfam" id="PF00512">
    <property type="entry name" value="HisKA"/>
    <property type="match status" value="1"/>
</dbReference>
<evidence type="ECO:0000256" key="3">
    <source>
        <dbReference type="ARBA" id="ARBA00012438"/>
    </source>
</evidence>
<evidence type="ECO:0000313" key="14">
    <source>
        <dbReference type="EMBL" id="MBD3915290.1"/>
    </source>
</evidence>
<dbReference type="InterPro" id="IPR005467">
    <property type="entry name" value="His_kinase_dom"/>
</dbReference>
<evidence type="ECO:0000256" key="10">
    <source>
        <dbReference type="ARBA" id="ARBA00023136"/>
    </source>
</evidence>
<name>A0ABR8MGT7_9ACTN</name>
<dbReference type="InterPro" id="IPR004358">
    <property type="entry name" value="Sig_transdc_His_kin-like_C"/>
</dbReference>
<comment type="subcellular location">
    <subcellularLocation>
        <location evidence="2">Cell membrane</location>
    </subcellularLocation>
</comment>
<dbReference type="Pfam" id="PF00672">
    <property type="entry name" value="HAMP"/>
    <property type="match status" value="1"/>
</dbReference>
<comment type="caution">
    <text evidence="14">The sequence shown here is derived from an EMBL/GenBank/DDBJ whole genome shotgun (WGS) entry which is preliminary data.</text>
</comment>
<evidence type="ECO:0000256" key="2">
    <source>
        <dbReference type="ARBA" id="ARBA00004236"/>
    </source>
</evidence>
<evidence type="ECO:0000256" key="4">
    <source>
        <dbReference type="ARBA" id="ARBA00022553"/>
    </source>
</evidence>
<dbReference type="PANTHER" id="PTHR45436:SF5">
    <property type="entry name" value="SENSOR HISTIDINE KINASE TRCS"/>
    <property type="match status" value="1"/>
</dbReference>
<organism evidence="14 15">
    <name type="scientific">Nocardioides hwasunensis</name>
    <dbReference type="NCBI Taxonomy" id="397258"/>
    <lineage>
        <taxon>Bacteria</taxon>
        <taxon>Bacillati</taxon>
        <taxon>Actinomycetota</taxon>
        <taxon>Actinomycetes</taxon>
        <taxon>Propionibacteriales</taxon>
        <taxon>Nocardioidaceae</taxon>
        <taxon>Nocardioides</taxon>
    </lineage>
</organism>
<dbReference type="SUPFAM" id="SSF47384">
    <property type="entry name" value="Homodimeric domain of signal transducing histidine kinase"/>
    <property type="match status" value="1"/>
</dbReference>
<dbReference type="GO" id="GO:0016301">
    <property type="term" value="F:kinase activity"/>
    <property type="evidence" value="ECO:0007669"/>
    <property type="project" value="UniProtKB-KW"/>
</dbReference>
<dbReference type="InterPro" id="IPR003594">
    <property type="entry name" value="HATPase_dom"/>
</dbReference>
<keyword evidence="9" id="KW-0902">Two-component regulatory system</keyword>
<dbReference type="CDD" id="cd00075">
    <property type="entry name" value="HATPase"/>
    <property type="match status" value="1"/>
</dbReference>
<dbReference type="Gene3D" id="6.10.340.10">
    <property type="match status" value="1"/>
</dbReference>
<keyword evidence="6" id="KW-0812">Transmembrane</keyword>
<dbReference type="Gene3D" id="1.10.287.130">
    <property type="match status" value="1"/>
</dbReference>
<evidence type="ECO:0000256" key="7">
    <source>
        <dbReference type="ARBA" id="ARBA00022777"/>
    </source>
</evidence>
<feature type="compositionally biased region" description="Low complexity" evidence="11">
    <location>
        <begin position="8"/>
        <end position="17"/>
    </location>
</feature>
<evidence type="ECO:0000256" key="6">
    <source>
        <dbReference type="ARBA" id="ARBA00022692"/>
    </source>
</evidence>
<dbReference type="SMART" id="SM00388">
    <property type="entry name" value="HisKA"/>
    <property type="match status" value="1"/>
</dbReference>
<sequence>MKRDLDAQLDARALDSLTKTVDSPRQPGGPGGRDDGPGFDPTRDILRQEEGAFVASIPVSGTAWGVIKEDDEDGGWSAPSELSTTQLRSISEQLPAAEYQPKDLTLPGGGSYRVVTHQSPGELVVVGLPCNGVDATIAELVRLELLATLLGVLAAAGVGTWVVRRQLAPLREVSGTAHRVSELPLGSGEIEMAERVPQRLTDERTEIGQVGSALNTMLDHVESSLAQRHRSEQQVRQFVADASHELRTPLATIAGYTELARKRPEATGTALDKVETESARMTALVEDLLLLARLDSGRPLVREPVDLSRLLIEAVDDARVVDPERSWRLALPDAPVIVAGDEVRLHQVVSNLLTNGRKYTPVGSTITVTGAAQGFTVHDDGPGFSPDLAPRAFERFVRGDVSRNRAGGAGLGLSMVEAIVAAHGGSVTLRSTPGDTLITVRLPEPPGVRNSELQSEA</sequence>
<proteinExistence type="predicted"/>
<evidence type="ECO:0000259" key="12">
    <source>
        <dbReference type="PROSITE" id="PS50109"/>
    </source>
</evidence>
<dbReference type="PROSITE" id="PS50109">
    <property type="entry name" value="HIS_KIN"/>
    <property type="match status" value="1"/>
</dbReference>